<dbReference type="Proteomes" id="UP001432322">
    <property type="component" value="Unassembled WGS sequence"/>
</dbReference>
<dbReference type="EMBL" id="BTSY01000005">
    <property type="protein sequence ID" value="GMT27457.1"/>
    <property type="molecule type" value="Genomic_DNA"/>
</dbReference>
<proteinExistence type="predicted"/>
<evidence type="ECO:0000313" key="1">
    <source>
        <dbReference type="EMBL" id="GMT27457.1"/>
    </source>
</evidence>
<comment type="caution">
    <text evidence="1">The sequence shown here is derived from an EMBL/GenBank/DDBJ whole genome shotgun (WGS) entry which is preliminary data.</text>
</comment>
<gene>
    <name evidence="1" type="ORF">PFISCL1PPCAC_18754</name>
</gene>
<name>A0AAV5W6J3_9BILA</name>
<keyword evidence="2" id="KW-1185">Reference proteome</keyword>
<sequence length="88" mass="9569">HSLSRSLNRSMSLAAIKVGQATAATILHRTSDRERDTIVSVQYLDLESSLVSHELRMDQVLILGGEVDLIACGSLDRVPIGNLKLLIS</sequence>
<feature type="non-terminal residue" evidence="1">
    <location>
        <position position="1"/>
    </location>
</feature>
<organism evidence="1 2">
    <name type="scientific">Pristionchus fissidentatus</name>
    <dbReference type="NCBI Taxonomy" id="1538716"/>
    <lineage>
        <taxon>Eukaryota</taxon>
        <taxon>Metazoa</taxon>
        <taxon>Ecdysozoa</taxon>
        <taxon>Nematoda</taxon>
        <taxon>Chromadorea</taxon>
        <taxon>Rhabditida</taxon>
        <taxon>Rhabditina</taxon>
        <taxon>Diplogasteromorpha</taxon>
        <taxon>Diplogasteroidea</taxon>
        <taxon>Neodiplogasteridae</taxon>
        <taxon>Pristionchus</taxon>
    </lineage>
</organism>
<reference evidence="1" key="1">
    <citation type="submission" date="2023-10" db="EMBL/GenBank/DDBJ databases">
        <title>Genome assembly of Pristionchus species.</title>
        <authorList>
            <person name="Yoshida K."/>
            <person name="Sommer R.J."/>
        </authorList>
    </citation>
    <scope>NUCLEOTIDE SEQUENCE</scope>
    <source>
        <strain evidence="1">RS5133</strain>
    </source>
</reference>
<dbReference type="AlphaFoldDB" id="A0AAV5W6J3"/>
<protein>
    <submittedName>
        <fullName evidence="1">Uncharacterized protein</fullName>
    </submittedName>
</protein>
<evidence type="ECO:0000313" key="2">
    <source>
        <dbReference type="Proteomes" id="UP001432322"/>
    </source>
</evidence>
<accession>A0AAV5W6J3</accession>